<dbReference type="SUPFAM" id="SSF48317">
    <property type="entry name" value="Acid phosphatase/Vanadium-dependent haloperoxidase"/>
    <property type="match status" value="1"/>
</dbReference>
<dbReference type="AlphaFoldDB" id="A0A1I3GJ57"/>
<dbReference type="Gene3D" id="1.20.144.10">
    <property type="entry name" value="Phosphatidic acid phosphatase type 2/haloperoxidase"/>
    <property type="match status" value="1"/>
</dbReference>
<feature type="transmembrane region" description="Helical" evidence="1">
    <location>
        <begin position="20"/>
        <end position="41"/>
    </location>
</feature>
<evidence type="ECO:0000259" key="2">
    <source>
        <dbReference type="Pfam" id="PF01569"/>
    </source>
</evidence>
<reference evidence="3 4" key="1">
    <citation type="submission" date="2016-10" db="EMBL/GenBank/DDBJ databases">
        <authorList>
            <person name="de Groot N.N."/>
        </authorList>
    </citation>
    <scope>NUCLEOTIDE SEQUENCE [LARGE SCALE GENOMIC DNA]</scope>
    <source>
        <strain evidence="3 4">Z108</strain>
    </source>
</reference>
<keyword evidence="1" id="KW-0812">Transmembrane</keyword>
<name>A0A1I3GJ57_SELRU</name>
<proteinExistence type="predicted"/>
<keyword evidence="1" id="KW-0472">Membrane</keyword>
<dbReference type="OrthoDB" id="9789113at2"/>
<accession>A0A1I3GJ57</accession>
<evidence type="ECO:0000313" key="4">
    <source>
        <dbReference type="Proteomes" id="UP000183639"/>
    </source>
</evidence>
<feature type="domain" description="Phosphatidic acid phosphatase type 2/haloperoxidase" evidence="2">
    <location>
        <begin position="5"/>
        <end position="44"/>
    </location>
</feature>
<evidence type="ECO:0000313" key="3">
    <source>
        <dbReference type="EMBL" id="SFI23191.1"/>
    </source>
</evidence>
<dbReference type="Proteomes" id="UP000183639">
    <property type="component" value="Unassembled WGS sequence"/>
</dbReference>
<dbReference type="InterPro" id="IPR000326">
    <property type="entry name" value="PAP2/HPO"/>
</dbReference>
<evidence type="ECO:0000256" key="1">
    <source>
        <dbReference type="SAM" id="Phobius"/>
    </source>
</evidence>
<dbReference type="Pfam" id="PF01569">
    <property type="entry name" value="PAP2"/>
    <property type="match status" value="1"/>
</dbReference>
<keyword evidence="1" id="KW-1133">Transmembrane helix</keyword>
<organism evidence="3 4">
    <name type="scientific">Selenomonas ruminantium</name>
    <dbReference type="NCBI Taxonomy" id="971"/>
    <lineage>
        <taxon>Bacteria</taxon>
        <taxon>Bacillati</taxon>
        <taxon>Bacillota</taxon>
        <taxon>Negativicutes</taxon>
        <taxon>Selenomonadales</taxon>
        <taxon>Selenomonadaceae</taxon>
        <taxon>Selenomonas</taxon>
    </lineage>
</organism>
<protein>
    <submittedName>
        <fullName evidence="3">PAP2 superfamily protein</fullName>
    </submittedName>
</protein>
<sequence>MDEAFAVIMAFSRLYAGVHYPTDVVSGIIVAFVGGCLTWHLRSTIFDRK</sequence>
<dbReference type="InterPro" id="IPR036938">
    <property type="entry name" value="PAP2/HPO_sf"/>
</dbReference>
<dbReference type="RefSeq" id="WP_143092182.1">
    <property type="nucleotide sequence ID" value="NZ_FOQK01000022.1"/>
</dbReference>
<dbReference type="EMBL" id="FOQK01000022">
    <property type="protein sequence ID" value="SFI23191.1"/>
    <property type="molecule type" value="Genomic_DNA"/>
</dbReference>
<gene>
    <name evidence="3" type="ORF">SAMN04487861_12255</name>
</gene>